<feature type="coiled-coil region" evidence="6">
    <location>
        <begin position="174"/>
        <end position="270"/>
    </location>
</feature>
<evidence type="ECO:0000259" key="8">
    <source>
        <dbReference type="Pfam" id="PF16531"/>
    </source>
</evidence>
<proteinExistence type="predicted"/>
<reference evidence="11" key="1">
    <citation type="submission" date="2010-08" db="EMBL/GenBank/DDBJ databases">
        <authorList>
            <consortium name="Caenorhabditis japonica Sequencing Consortium"/>
            <person name="Wilson R.K."/>
        </authorList>
    </citation>
    <scope>NUCLEOTIDE SEQUENCE [LARGE SCALE GENOMIC DNA]</scope>
    <source>
        <strain evidence="11">DF5081</strain>
    </source>
</reference>
<reference evidence="10" key="2">
    <citation type="submission" date="2022-06" db="UniProtKB">
        <authorList>
            <consortium name="EnsemblMetazoa"/>
        </authorList>
    </citation>
    <scope>IDENTIFICATION</scope>
    <source>
        <strain evidence="10">DF5081</strain>
    </source>
</reference>
<evidence type="ECO:0000313" key="10">
    <source>
        <dbReference type="EnsemblMetazoa" id="CJA09809.1"/>
    </source>
</evidence>
<keyword evidence="3 6" id="KW-0175">Coiled coil</keyword>
<evidence type="ECO:0000256" key="3">
    <source>
        <dbReference type="ARBA" id="ARBA00023054"/>
    </source>
</evidence>
<keyword evidence="4" id="KW-0206">Cytoskeleton</keyword>
<dbReference type="EnsemblMetazoa" id="CJA09809.1">
    <property type="protein sequence ID" value="CJA09809.1"/>
    <property type="gene ID" value="WBGene00129014"/>
</dbReference>
<evidence type="ECO:0000256" key="1">
    <source>
        <dbReference type="ARBA" id="ARBA00004300"/>
    </source>
</evidence>
<evidence type="ECO:0000256" key="4">
    <source>
        <dbReference type="ARBA" id="ARBA00023212"/>
    </source>
</evidence>
<accession>A0A8R1HX56</accession>
<dbReference type="GO" id="GO:0005813">
    <property type="term" value="C:centrosome"/>
    <property type="evidence" value="ECO:0007669"/>
    <property type="project" value="UniProtKB-SubCell"/>
</dbReference>
<dbReference type="AlphaFoldDB" id="A0A8R1HX56"/>
<keyword evidence="5" id="KW-0131">Cell cycle</keyword>
<dbReference type="Proteomes" id="UP000005237">
    <property type="component" value="Unassembled WGS sequence"/>
</dbReference>
<dbReference type="Pfam" id="PF16531">
    <property type="entry name" value="SAS-6_N"/>
    <property type="match status" value="1"/>
</dbReference>
<dbReference type="GO" id="GO:0005814">
    <property type="term" value="C:centriole"/>
    <property type="evidence" value="ECO:0007669"/>
    <property type="project" value="TreeGrafter"/>
</dbReference>
<comment type="subcellular location">
    <subcellularLocation>
        <location evidence="1">Cytoplasm</location>
        <location evidence="1">Cytoskeleton</location>
        <location evidence="1">Microtubule organizing center</location>
        <location evidence="1">Centrosome</location>
    </subcellularLocation>
</comment>
<feature type="coiled-coil region" evidence="6">
    <location>
        <begin position="299"/>
        <end position="399"/>
    </location>
</feature>
<keyword evidence="11" id="KW-1185">Reference proteome</keyword>
<feature type="domain" description="Spindle assembly abnormal protein 6 N-terminal" evidence="8">
    <location>
        <begin position="27"/>
        <end position="147"/>
    </location>
</feature>
<evidence type="ECO:0000256" key="6">
    <source>
        <dbReference type="SAM" id="Coils"/>
    </source>
</evidence>
<name>A0A8R1HX56_CAEJA</name>
<feature type="compositionally biased region" description="Polar residues" evidence="7">
    <location>
        <begin position="457"/>
        <end position="472"/>
    </location>
</feature>
<evidence type="ECO:0000313" key="11">
    <source>
        <dbReference type="Proteomes" id="UP000005237"/>
    </source>
</evidence>
<evidence type="ECO:0000259" key="9">
    <source>
        <dbReference type="Pfam" id="PF21503"/>
    </source>
</evidence>
<dbReference type="InterPro" id="IPR038558">
    <property type="entry name" value="SAS-6_N_sf"/>
</dbReference>
<keyword evidence="2" id="KW-0963">Cytoplasm</keyword>
<dbReference type="PANTHER" id="PTHR44281:SF2">
    <property type="entry name" value="SPINDLE ASSEMBLY ABNORMAL PROTEIN 6 HOMOLOG"/>
    <property type="match status" value="1"/>
</dbReference>
<dbReference type="InterPro" id="IPR032396">
    <property type="entry name" value="SAS-6_N"/>
</dbReference>
<dbReference type="Gene3D" id="2.170.210.20">
    <property type="entry name" value="Spindle assembly abnormal protein 6, N-terminal domain"/>
    <property type="match status" value="1"/>
</dbReference>
<evidence type="ECO:0000256" key="5">
    <source>
        <dbReference type="ARBA" id="ARBA00023306"/>
    </source>
</evidence>
<evidence type="ECO:0000256" key="7">
    <source>
        <dbReference type="SAM" id="MobiDB-lite"/>
    </source>
</evidence>
<feature type="region of interest" description="Disordered" evidence="7">
    <location>
        <begin position="426"/>
        <end position="472"/>
    </location>
</feature>
<evidence type="ECO:0000256" key="2">
    <source>
        <dbReference type="ARBA" id="ARBA00022490"/>
    </source>
</evidence>
<dbReference type="InterPro" id="IPR048600">
    <property type="entry name" value="Sas-6_helical"/>
</dbReference>
<dbReference type="Pfam" id="PF21503">
    <property type="entry name" value="Sas-6_helical"/>
    <property type="match status" value="1"/>
</dbReference>
<dbReference type="GO" id="GO:0007099">
    <property type="term" value="P:centriole replication"/>
    <property type="evidence" value="ECO:0007669"/>
    <property type="project" value="TreeGrafter"/>
</dbReference>
<dbReference type="PANTHER" id="PTHR44281">
    <property type="entry name" value="SPINDLE ASSEMBLY ABNORMAL PROTEIN 6 HOMOLOG"/>
    <property type="match status" value="1"/>
</dbReference>
<organism evidence="10 11">
    <name type="scientific">Caenorhabditis japonica</name>
    <dbReference type="NCBI Taxonomy" id="281687"/>
    <lineage>
        <taxon>Eukaryota</taxon>
        <taxon>Metazoa</taxon>
        <taxon>Ecdysozoa</taxon>
        <taxon>Nematoda</taxon>
        <taxon>Chromadorea</taxon>
        <taxon>Rhabditida</taxon>
        <taxon>Rhabditina</taxon>
        <taxon>Rhabditomorpha</taxon>
        <taxon>Rhabditoidea</taxon>
        <taxon>Rhabditidae</taxon>
        <taxon>Peloderinae</taxon>
        <taxon>Caenorhabditis</taxon>
    </lineage>
</organism>
<protein>
    <submittedName>
        <fullName evidence="10">SAS-6_N domain-containing protein</fullName>
    </submittedName>
</protein>
<feature type="domain" description="Spindle assembly abnormal protein 6 helical" evidence="9">
    <location>
        <begin position="163"/>
        <end position="195"/>
    </location>
</feature>
<dbReference type="Gene3D" id="6.10.140.2140">
    <property type="match status" value="1"/>
</dbReference>
<sequence>MSGKSCLFDRTLLASLLQPLSLNQPECKRRVNLKIVEQRNESTGDKELKFEISRSDDFEFLYADVINNDRYQALAREHDLTVDFDTFPMIIINHLLPKAIVDATENIAARPHGRETPQETDTKPTEITIKLDSEKNYCTFEICSKTPLSKGRIFSIKLAAVRGDQFIAHLLQICSNQTTELTALKKKAEELEHMKPLYAKIKNDYEKVEGIQQNCQALSERNRDLEDELELAKEERETIRVIAEEKDCKIEELETCCENYLKIIEESKEEIEVVGIMLKEEQASVDKLHKNVTLQQKEIRRLGSEIASLTRKLENSEGLLKKRDIEQSLISVDMRKLRELESELRDKELVIKSLTEKSSLSRIELDDERIKLHELSESHDRLQKENEGLKQKLNLYRMERSGFSPSVGFTASNTTSRNGYRNVLGGGLLNTPDEKNSSTPGIYRSKNPTTPYALRCTNETTDVSNDSPFRNS</sequence>